<dbReference type="RefSeq" id="WP_200794940.1">
    <property type="nucleotide sequence ID" value="NZ_FNGX01000004.1"/>
</dbReference>
<proteinExistence type="predicted"/>
<protein>
    <recommendedName>
        <fullName evidence="4">tRNA (Uracil-5-)-methyltransferase</fullName>
    </recommendedName>
</protein>
<feature type="transmembrane region" description="Helical" evidence="1">
    <location>
        <begin position="15"/>
        <end position="35"/>
    </location>
</feature>
<sequence>MAKDKANGTMQKKNIIFIVLLLLVLIGGVIVGLNWNNWFGSNQATVTSNSSFKIDSNAGKKSKKAEIEDSSTTGIKIPGYPTITIAKDTQDVTMALTNPEGNPCYFKFEIVLNDNDETIYESDYVPAGQTISDVTLKRPLSEGEYKATIKISTVALDKSTALNGANVETVLIAK</sequence>
<name>A0A1G9M6X6_STREI</name>
<keyword evidence="1" id="KW-1133">Transmembrane helix</keyword>
<gene>
    <name evidence="2" type="ORF">SAMN05216400_1393</name>
</gene>
<organism evidence="2 3">
    <name type="scientific">Streptococcus equinus</name>
    <name type="common">Streptococcus bovis</name>
    <dbReference type="NCBI Taxonomy" id="1335"/>
    <lineage>
        <taxon>Bacteria</taxon>
        <taxon>Bacillati</taxon>
        <taxon>Bacillota</taxon>
        <taxon>Bacilli</taxon>
        <taxon>Lactobacillales</taxon>
        <taxon>Streptococcaceae</taxon>
        <taxon>Streptococcus</taxon>
    </lineage>
</organism>
<evidence type="ECO:0000256" key="1">
    <source>
        <dbReference type="SAM" id="Phobius"/>
    </source>
</evidence>
<evidence type="ECO:0008006" key="4">
    <source>
        <dbReference type="Google" id="ProtNLM"/>
    </source>
</evidence>
<reference evidence="2 3" key="1">
    <citation type="submission" date="2016-10" db="EMBL/GenBank/DDBJ databases">
        <authorList>
            <person name="de Groot N.N."/>
        </authorList>
    </citation>
    <scope>NUCLEOTIDE SEQUENCE [LARGE SCALE GENOMIC DNA]</scope>
    <source>
        <strain evidence="2 3">Sb09</strain>
    </source>
</reference>
<evidence type="ECO:0000313" key="3">
    <source>
        <dbReference type="Proteomes" id="UP000183162"/>
    </source>
</evidence>
<dbReference type="EMBL" id="FNGX01000004">
    <property type="protein sequence ID" value="SDL69999.1"/>
    <property type="molecule type" value="Genomic_DNA"/>
</dbReference>
<evidence type="ECO:0000313" key="2">
    <source>
        <dbReference type="EMBL" id="SDL69999.1"/>
    </source>
</evidence>
<keyword evidence="1" id="KW-0812">Transmembrane</keyword>
<dbReference type="Proteomes" id="UP000183162">
    <property type="component" value="Unassembled WGS sequence"/>
</dbReference>
<dbReference type="AlphaFoldDB" id="A0A1G9M6X6"/>
<keyword evidence="1" id="KW-0472">Membrane</keyword>
<accession>A0A1G9M6X6</accession>